<dbReference type="EMBL" id="KV417693">
    <property type="protein sequence ID" value="KZP09772.1"/>
    <property type="molecule type" value="Genomic_DNA"/>
</dbReference>
<proteinExistence type="predicted"/>
<dbReference type="AlphaFoldDB" id="A0A165YPC8"/>
<feature type="region of interest" description="Disordered" evidence="1">
    <location>
        <begin position="1"/>
        <end position="59"/>
    </location>
</feature>
<feature type="compositionally biased region" description="Polar residues" evidence="1">
    <location>
        <begin position="15"/>
        <end position="25"/>
    </location>
</feature>
<protein>
    <submittedName>
        <fullName evidence="2">Uncharacterized protein</fullName>
    </submittedName>
</protein>
<evidence type="ECO:0000313" key="2">
    <source>
        <dbReference type="EMBL" id="KZP09772.1"/>
    </source>
</evidence>
<gene>
    <name evidence="2" type="ORF">FIBSPDRAFT_963718</name>
</gene>
<organism evidence="2 3">
    <name type="scientific">Athelia psychrophila</name>
    <dbReference type="NCBI Taxonomy" id="1759441"/>
    <lineage>
        <taxon>Eukaryota</taxon>
        <taxon>Fungi</taxon>
        <taxon>Dikarya</taxon>
        <taxon>Basidiomycota</taxon>
        <taxon>Agaricomycotina</taxon>
        <taxon>Agaricomycetes</taxon>
        <taxon>Agaricomycetidae</taxon>
        <taxon>Atheliales</taxon>
        <taxon>Atheliaceae</taxon>
        <taxon>Athelia</taxon>
    </lineage>
</organism>
<sequence length="164" mass="18539">MHPTLQPLTGPRAIITQNVNPSAQVDSCDLSSDDHTPRKRTRGTSEASHDSDGKGKNATFAVISLGDRPDHDVAVKGQADSDELIDLRARVKQLEENNETLRKECTRYRVFWIAECRLKDLMEAGHYTDAISQPRWMASSPERDYDEDAMEADEKELTWTQKPL</sequence>
<feature type="region of interest" description="Disordered" evidence="1">
    <location>
        <begin position="137"/>
        <end position="164"/>
    </location>
</feature>
<dbReference type="Proteomes" id="UP000076532">
    <property type="component" value="Unassembled WGS sequence"/>
</dbReference>
<name>A0A165YPC8_9AGAM</name>
<accession>A0A165YPC8</accession>
<evidence type="ECO:0000256" key="1">
    <source>
        <dbReference type="SAM" id="MobiDB-lite"/>
    </source>
</evidence>
<feature type="compositionally biased region" description="Acidic residues" evidence="1">
    <location>
        <begin position="144"/>
        <end position="154"/>
    </location>
</feature>
<reference evidence="2 3" key="1">
    <citation type="journal article" date="2016" name="Mol. Biol. Evol.">
        <title>Comparative Genomics of Early-Diverging Mushroom-Forming Fungi Provides Insights into the Origins of Lignocellulose Decay Capabilities.</title>
        <authorList>
            <person name="Nagy L.G."/>
            <person name="Riley R."/>
            <person name="Tritt A."/>
            <person name="Adam C."/>
            <person name="Daum C."/>
            <person name="Floudas D."/>
            <person name="Sun H."/>
            <person name="Yadav J.S."/>
            <person name="Pangilinan J."/>
            <person name="Larsson K.H."/>
            <person name="Matsuura K."/>
            <person name="Barry K."/>
            <person name="Labutti K."/>
            <person name="Kuo R."/>
            <person name="Ohm R.A."/>
            <person name="Bhattacharya S.S."/>
            <person name="Shirouzu T."/>
            <person name="Yoshinaga Y."/>
            <person name="Martin F.M."/>
            <person name="Grigoriev I.V."/>
            <person name="Hibbett D.S."/>
        </authorList>
    </citation>
    <scope>NUCLEOTIDE SEQUENCE [LARGE SCALE GENOMIC DNA]</scope>
    <source>
        <strain evidence="2 3">CBS 109695</strain>
    </source>
</reference>
<keyword evidence="3" id="KW-1185">Reference proteome</keyword>
<evidence type="ECO:0000313" key="3">
    <source>
        <dbReference type="Proteomes" id="UP000076532"/>
    </source>
</evidence>